<protein>
    <submittedName>
        <fullName evidence="2">Uncharacterized protein</fullName>
    </submittedName>
</protein>
<name>A0ABU8DNR7_9ACTN</name>
<dbReference type="RefSeq" id="WP_336402633.1">
    <property type="nucleotide sequence ID" value="NZ_JBAPLU010000002.1"/>
</dbReference>
<dbReference type="Proteomes" id="UP001361570">
    <property type="component" value="Unassembled WGS sequence"/>
</dbReference>
<accession>A0ABU8DNR7</accession>
<evidence type="ECO:0000256" key="1">
    <source>
        <dbReference type="SAM" id="MobiDB-lite"/>
    </source>
</evidence>
<organism evidence="2 3">
    <name type="scientific">Klenkia sesuvii</name>
    <dbReference type="NCBI Taxonomy" id="3103137"/>
    <lineage>
        <taxon>Bacteria</taxon>
        <taxon>Bacillati</taxon>
        <taxon>Actinomycetota</taxon>
        <taxon>Actinomycetes</taxon>
        <taxon>Geodermatophilales</taxon>
        <taxon>Geodermatophilaceae</taxon>
        <taxon>Klenkia</taxon>
    </lineage>
</organism>
<keyword evidence="3" id="KW-1185">Reference proteome</keyword>
<sequence length="179" mass="19695">MQVVFERMADRRPVVTPLTRDDGVAFTLRGAGGGDDLPHDLVHLLVETELGIRDGIWGCMADGVVWGSMTHVAGRQPPHARERSEKLKKERHDAIGRAEVLADAVVRLSRGEPVPAGQVTWVPAAELQRAATALRDARARWRALHPGETWELAWPPPRRPRGDNGPRGARARRGVRTGP</sequence>
<evidence type="ECO:0000313" key="2">
    <source>
        <dbReference type="EMBL" id="MEI4270487.1"/>
    </source>
</evidence>
<comment type="caution">
    <text evidence="2">The sequence shown here is derived from an EMBL/GenBank/DDBJ whole genome shotgun (WGS) entry which is preliminary data.</text>
</comment>
<feature type="compositionally biased region" description="Basic residues" evidence="1">
    <location>
        <begin position="169"/>
        <end position="179"/>
    </location>
</feature>
<gene>
    <name evidence="2" type="ORF">TEK04_02015</name>
</gene>
<evidence type="ECO:0000313" key="3">
    <source>
        <dbReference type="Proteomes" id="UP001361570"/>
    </source>
</evidence>
<reference evidence="2 3" key="1">
    <citation type="submission" date="2024-03" db="EMBL/GenBank/DDBJ databases">
        <title>Draft genome sequence of Klenkia sp. LSe6-5.</title>
        <authorList>
            <person name="Duangmal K."/>
            <person name="Chantavorakit T."/>
        </authorList>
    </citation>
    <scope>NUCLEOTIDE SEQUENCE [LARGE SCALE GENOMIC DNA]</scope>
    <source>
        <strain evidence="2 3">LSe6-5</strain>
    </source>
</reference>
<proteinExistence type="predicted"/>
<feature type="region of interest" description="Disordered" evidence="1">
    <location>
        <begin position="149"/>
        <end position="179"/>
    </location>
</feature>
<dbReference type="EMBL" id="JBAPLU010000002">
    <property type="protein sequence ID" value="MEI4270487.1"/>
    <property type="molecule type" value="Genomic_DNA"/>
</dbReference>